<reference evidence="2" key="1">
    <citation type="journal article" date="2014" name="Front. Microbiol.">
        <title>High frequency of phylogenetically diverse reductive dehalogenase-homologous genes in deep subseafloor sedimentary metagenomes.</title>
        <authorList>
            <person name="Kawai M."/>
            <person name="Futagami T."/>
            <person name="Toyoda A."/>
            <person name="Takaki Y."/>
            <person name="Nishi S."/>
            <person name="Hori S."/>
            <person name="Arai W."/>
            <person name="Tsubouchi T."/>
            <person name="Morono Y."/>
            <person name="Uchiyama I."/>
            <person name="Ito T."/>
            <person name="Fujiyama A."/>
            <person name="Inagaki F."/>
            <person name="Takami H."/>
        </authorList>
    </citation>
    <scope>NUCLEOTIDE SEQUENCE</scope>
    <source>
        <strain evidence="2">Expedition CK06-06</strain>
    </source>
</reference>
<proteinExistence type="predicted"/>
<dbReference type="AlphaFoldDB" id="X0XIQ9"/>
<evidence type="ECO:0000256" key="1">
    <source>
        <dbReference type="SAM" id="Phobius"/>
    </source>
</evidence>
<keyword evidence="1" id="KW-0472">Membrane</keyword>
<keyword evidence="1" id="KW-1133">Transmembrane helix</keyword>
<protein>
    <submittedName>
        <fullName evidence="2">Uncharacterized protein</fullName>
    </submittedName>
</protein>
<dbReference type="EMBL" id="BARS01038634">
    <property type="protein sequence ID" value="GAG24861.1"/>
    <property type="molecule type" value="Genomic_DNA"/>
</dbReference>
<feature type="transmembrane region" description="Helical" evidence="1">
    <location>
        <begin position="7"/>
        <end position="23"/>
    </location>
</feature>
<keyword evidence="1" id="KW-0812">Transmembrane</keyword>
<feature type="non-terminal residue" evidence="2">
    <location>
        <position position="100"/>
    </location>
</feature>
<evidence type="ECO:0000313" key="2">
    <source>
        <dbReference type="EMBL" id="GAG24861.1"/>
    </source>
</evidence>
<comment type="caution">
    <text evidence="2">The sequence shown here is derived from an EMBL/GenBank/DDBJ whole genome shotgun (WGS) entry which is preliminary data.</text>
</comment>
<sequence length="100" mass="11339">MELILPMLFLELGFVFMFVGLALDKFYDYGDLVSIMYILSVVVFLIGGYSFFAVTETTMATVFNETSGQWVNNTAVQAVSEYRFMTYPCIGLAFFSLTLF</sequence>
<name>X0XIQ9_9ZZZZ</name>
<feature type="transmembrane region" description="Helical" evidence="1">
    <location>
        <begin position="35"/>
        <end position="54"/>
    </location>
</feature>
<gene>
    <name evidence="2" type="ORF">S01H1_59096</name>
</gene>
<accession>X0XIQ9</accession>
<organism evidence="2">
    <name type="scientific">marine sediment metagenome</name>
    <dbReference type="NCBI Taxonomy" id="412755"/>
    <lineage>
        <taxon>unclassified sequences</taxon>
        <taxon>metagenomes</taxon>
        <taxon>ecological metagenomes</taxon>
    </lineage>
</organism>